<evidence type="ECO:0000313" key="3">
    <source>
        <dbReference type="EMBL" id="CAD9044511.1"/>
    </source>
</evidence>
<name>A0A7S1JHS4_9EUGL</name>
<gene>
    <name evidence="3" type="ORF">EGYM00392_LOCUS55695</name>
</gene>
<feature type="signal peptide" evidence="1">
    <location>
        <begin position="1"/>
        <end position="22"/>
    </location>
</feature>
<keyword evidence="1" id="KW-0732">Signal</keyword>
<organism evidence="3">
    <name type="scientific">Eutreptiella gymnastica</name>
    <dbReference type="NCBI Taxonomy" id="73025"/>
    <lineage>
        <taxon>Eukaryota</taxon>
        <taxon>Discoba</taxon>
        <taxon>Euglenozoa</taxon>
        <taxon>Euglenida</taxon>
        <taxon>Spirocuta</taxon>
        <taxon>Euglenophyceae</taxon>
        <taxon>Eutreptiales</taxon>
        <taxon>Eutreptiaceae</taxon>
        <taxon>Eutreptiella</taxon>
    </lineage>
</organism>
<accession>A0A7S1JHS4</accession>
<dbReference type="PROSITE" id="PS50948">
    <property type="entry name" value="PAN"/>
    <property type="match status" value="1"/>
</dbReference>
<proteinExistence type="predicted"/>
<dbReference type="EMBL" id="HBGA01153291">
    <property type="protein sequence ID" value="CAD9044511.1"/>
    <property type="molecule type" value="Transcribed_RNA"/>
</dbReference>
<feature type="domain" description="Apple" evidence="2">
    <location>
        <begin position="906"/>
        <end position="982"/>
    </location>
</feature>
<feature type="chain" id="PRO_5031204103" description="Apple domain-containing protein" evidence="1">
    <location>
        <begin position="23"/>
        <end position="1709"/>
    </location>
</feature>
<evidence type="ECO:0000259" key="2">
    <source>
        <dbReference type="PROSITE" id="PS50948"/>
    </source>
</evidence>
<dbReference type="InterPro" id="IPR003609">
    <property type="entry name" value="Pan_app"/>
</dbReference>
<protein>
    <recommendedName>
        <fullName evidence="2">Apple domain-containing protein</fullName>
    </recommendedName>
</protein>
<evidence type="ECO:0000256" key="1">
    <source>
        <dbReference type="SAM" id="SignalP"/>
    </source>
</evidence>
<reference evidence="3" key="1">
    <citation type="submission" date="2021-01" db="EMBL/GenBank/DDBJ databases">
        <authorList>
            <person name="Corre E."/>
            <person name="Pelletier E."/>
            <person name="Niang G."/>
            <person name="Scheremetjew M."/>
            <person name="Finn R."/>
            <person name="Kale V."/>
            <person name="Holt S."/>
            <person name="Cochrane G."/>
            <person name="Meng A."/>
            <person name="Brown T."/>
            <person name="Cohen L."/>
        </authorList>
    </citation>
    <scope>NUCLEOTIDE SEQUENCE</scope>
    <source>
        <strain evidence="3">NIES-381</strain>
    </source>
</reference>
<sequence>MHGYTPFIWGVLTLLLLRQTEAESIRGQQGLNITWITFEPGAIYSTSENPQYSTVFIYFECTEPIASMVIDDATGTHVPAKIEFEVPHNPDGTLIEMSIGNNQKATFKRSPGDDVSSQFPNLPNWNYYNTPQYPMIELSSYQYAIRTYANTSNSLPSYMPKGYRGLVEVTDVLLPTTCKDPGEYTLRIGNVTAYHRPMHKGVLCPEFDNLQLQFSSTVYDSTNVNISALFQVVHYPLYAPSMYVGFIFPEGAYPNVYHIDPDADIDMVVGTVDWPNTFMINMSVFPERVGYDGLYQANLTGQPSMDNTQPHRPEVRRLLVGNYARANPGAWINLTVSDVTLPWDCLTNQTFCVYFGYFSKCIEIERPITNCPVLSNLWVEFFDSHYWNPSATLKLSFNVSSDPLYAKDKYKVKITFPDNQGYDIHGAFIKSAPIGYLVPDPHDVNPVFKWKPEMFRFKPDTLHTESVPPSVEFYLNGTSDQDPVVRQPFVDDRYVFFEIGNISLPLNCWEVHSSWKLEIGPWEIESIEDHEITGCPNITELDLTFWPPYQSTALSVATFSFFVDFHPLPVEPVTITMPYYTGSGETFTIKSSQYDDHRFQINGEANPPLTLYRGLTYYFDLQLCMPPLCSDHYFAIVEADGTPYVQQNFGLNDPHQSIPIMFNGVAETGATNLRSGVIEWTIPEFFTPELHYMNPSKPWMNGTISIAERPRAVQLTATSRITENKTQPLGDPYHGYGEMFKGRVDRYWIARDEPYISIQNFTEGVADTWSYENFRIVDGDPWGYGPGDPQRIPTGRMSFQLQDVMLPDDCSDLGNITLRFGPWYITENPPNDFIKCPRIEKLDVRFSTHVIGEKGVTATIKLHLFDAPLYPADIKILFPPSNDLRITEDARIKVAFNDWSYPQQGCLYDQHLSRQCYGRDEFGYFPSFALEDCKNYCDARPNCVSFELQKSGTGCYLSSSCTLDVAQNVSSSIIQDLYIKRVDTCSQQHFRQINNWEDIEVSIMERFVSGTPVWPNASSLDGSWGNHTEIEVYGIDMPIHCTQLGNFSVKIGKWRKEFNPTHDTLFCPNITNMDVHFFPTANQSATTDAYIYFNVTDYVDPRWIIVSLPQTVDTTHAFFGSAMEDNGQPGWELDARAFTNTQTDDWPTMRIGVRSGRRVAPGVHYIVIKNVTLPRGNCSDLGMWRIQIGDTLVSQVNPVSDVVENCVVLEQMDLQFLPDAEQGQIVDMVVSFNVTESSLRFVPGDSDVIRVKTSTHSGVQFTGNSQFKDVMGGSWIPALGTRMLSQTYFSQHFTAGGTIPFESRTQFTITNVLMPSTCFETGWWDVSIGLWTVRMLPITPGQGVLPRCPKIEDLEVRYDPNTPGTQAAKAQFYFTIKEIRLRAGTLKFNFPADSGIHLWSYTHITGPGDWQAVDSAVLVPAHGDHFHSGEDEVSFTQTFQGTPLEPGNHSFTVHGVSIPKNNCSDLGYYKLAVGKWTSTWTNPETDILACPGVVTPINATLLPYNLPRGYEKANYSFGFNPPSCNFNEIEIQFPTGFQVSGNGGVAEVVRSEGLNLATAEYVVAGPNVFQIRNISATCIGGNPTGVHSEFPNFVKLDMTNVGLGNSCDEGAFVISTRTCTYMDRSNGAAEPIRTCLDLPTNGAGVLHTTEAMPKGCDLCNACKYEYTANNGEECYSCFENGIKFSRCQLDVGASCRIGAETTTSTPELW</sequence>